<keyword evidence="2" id="KW-1185">Reference proteome</keyword>
<accession>A0A433SEU0</accession>
<dbReference type="Pfam" id="PF13148">
    <property type="entry name" value="DUF3987"/>
    <property type="match status" value="1"/>
</dbReference>
<sequence length="491" mass="55713">MHTTPYHPYPVNVLPEPLKQIVFEVHNQVQAPLPMIATSVLSNISVASQGRINVSLPTGSVVPTSLFCLTIADSGERKSTVDRLINKPLLDLQAGQVAEARLLQNQHVIKHKIWQRKYNELISEIDRAISKGEPENELLQQLQDFSEQEPQLPRSYKGIYANATIEALLHGLHAQWPDAALLSSEASYILNSPLTQQLAHLNELWDGDTVHVDRKTRDSFTLQDARLGLSLMVQNEPFQRFLKKNNGFARQSGFLARMLIAQPPSMQGLRNACEDIRSQKTPFLDTYHERIRELLQIAVAEQGQPKQVLEFLPEATKVWREFESWCEQSIGVSQMGEYADVKDAISKLTNNVGRVAALIHHFNGKGGDIDRKAVEAAVQICAWHVGEFKRILGEKCVVQVQLENAELLYQWLLTQYKKSKNISYRKKDIYHYGPGRLRSREILDMALEQLQHNGQILYYPNSKPAYVTLIIDNQFLPPMLPAFPIASNNFI</sequence>
<organism evidence="1 2">
    <name type="scientific">Saezia sanguinis</name>
    <dbReference type="NCBI Taxonomy" id="1965230"/>
    <lineage>
        <taxon>Bacteria</taxon>
        <taxon>Pseudomonadati</taxon>
        <taxon>Pseudomonadota</taxon>
        <taxon>Betaproteobacteria</taxon>
        <taxon>Burkholderiales</taxon>
        <taxon>Saeziaceae</taxon>
        <taxon>Saezia</taxon>
    </lineage>
</organism>
<evidence type="ECO:0008006" key="3">
    <source>
        <dbReference type="Google" id="ProtNLM"/>
    </source>
</evidence>
<evidence type="ECO:0000313" key="1">
    <source>
        <dbReference type="EMBL" id="RUS67253.1"/>
    </source>
</evidence>
<dbReference type="RefSeq" id="WP_162615261.1">
    <property type="nucleotide sequence ID" value="NZ_PQSP01000002.1"/>
</dbReference>
<dbReference type="Proteomes" id="UP000286947">
    <property type="component" value="Unassembled WGS sequence"/>
</dbReference>
<gene>
    <name evidence="1" type="ORF">CUZ56_01196</name>
</gene>
<dbReference type="InterPro" id="IPR025048">
    <property type="entry name" value="DUF3987"/>
</dbReference>
<reference evidence="1 2" key="1">
    <citation type="submission" date="2018-01" db="EMBL/GenBank/DDBJ databases">
        <title>Saezia sanguinis gen. nov., sp. nov., in the order Burkholderiales isolated from human blood.</title>
        <authorList>
            <person name="Medina-Pascual M.J."/>
            <person name="Valdezate S."/>
            <person name="Monzon S."/>
            <person name="Cuesta I."/>
            <person name="Carrasco G."/>
            <person name="Villalon P."/>
            <person name="Saez-Nieto J.A."/>
        </authorList>
    </citation>
    <scope>NUCLEOTIDE SEQUENCE [LARGE SCALE GENOMIC DNA]</scope>
    <source>
        <strain evidence="1 2">CNM695-12</strain>
    </source>
</reference>
<proteinExistence type="predicted"/>
<dbReference type="EMBL" id="PQSP01000002">
    <property type="protein sequence ID" value="RUS67253.1"/>
    <property type="molecule type" value="Genomic_DNA"/>
</dbReference>
<dbReference type="AlphaFoldDB" id="A0A433SEU0"/>
<name>A0A433SEU0_9BURK</name>
<evidence type="ECO:0000313" key="2">
    <source>
        <dbReference type="Proteomes" id="UP000286947"/>
    </source>
</evidence>
<protein>
    <recommendedName>
        <fullName evidence="3">DUF3987 domain-containing protein</fullName>
    </recommendedName>
</protein>
<comment type="caution">
    <text evidence="1">The sequence shown here is derived from an EMBL/GenBank/DDBJ whole genome shotgun (WGS) entry which is preliminary data.</text>
</comment>